<feature type="compositionally biased region" description="Low complexity" evidence="2">
    <location>
        <begin position="233"/>
        <end position="245"/>
    </location>
</feature>
<keyword evidence="4" id="KW-1185">Reference proteome</keyword>
<proteinExistence type="predicted"/>
<feature type="region of interest" description="Disordered" evidence="2">
    <location>
        <begin position="383"/>
        <end position="408"/>
    </location>
</feature>
<feature type="region of interest" description="Disordered" evidence="2">
    <location>
        <begin position="221"/>
        <end position="254"/>
    </location>
</feature>
<sequence>MPHVSSQIQDTRASRLLQTSKQAVPTMQSSDSSQTLVTAIQPRNHSLDGGMPLLNLQIITPDKPHFDFGFKRHMPKKSEAFTPVSAVDWVFDSPSAESYKDTPHSSTRSLFVAELEDTSLQPLTTQHDSTAIFPNTTAIHMKFSTIPTDLPPKVASPTLSPLPYREQPQTPTKSAQPPQYRTYLYPKSPAAMSNTELHFDRLNNPAPSLKSFRSHAYRRSHSGIPTVNSKNNEQSLPLLSQTSSPELPPSKEPHLSSLANIKSRAATVIETMTAIEEENRQLLERAVAAEKQTKALQESNISLKSRVAYYDQYHRPKTAPTRGRRAAWESMPVSTFNTTLTRHRPPRLNLTPAMNSISQNYDFAARGSPVRRIHGAQAQILKSPDASDISKPRPGSVSTQRVTYNGHPTSITSPTLAFSLAEARRRDKPLPYIMPLSPSAVPGFVEIGSKVEACIEERIVVRRKKTLRDLFKWGKTHTRIKVPAGPAYEVR</sequence>
<comment type="caution">
    <text evidence="3">The sequence shown here is derived from an EMBL/GenBank/DDBJ whole genome shotgun (WGS) entry which is preliminary data.</text>
</comment>
<gene>
    <name evidence="3" type="ORF">D0Z07_9370</name>
</gene>
<accession>A0A9P6SJU7</accession>
<dbReference type="Proteomes" id="UP000785200">
    <property type="component" value="Unassembled WGS sequence"/>
</dbReference>
<dbReference type="EMBL" id="VNKQ01000022">
    <property type="protein sequence ID" value="KAG0644906.1"/>
    <property type="molecule type" value="Genomic_DNA"/>
</dbReference>
<evidence type="ECO:0000313" key="4">
    <source>
        <dbReference type="Proteomes" id="UP000785200"/>
    </source>
</evidence>
<dbReference type="AlphaFoldDB" id="A0A9P6SJU7"/>
<feature type="region of interest" description="Disordered" evidence="2">
    <location>
        <begin position="150"/>
        <end position="181"/>
    </location>
</feature>
<feature type="compositionally biased region" description="Polar residues" evidence="2">
    <location>
        <begin position="396"/>
        <end position="408"/>
    </location>
</feature>
<feature type="coiled-coil region" evidence="1">
    <location>
        <begin position="272"/>
        <end position="299"/>
    </location>
</feature>
<keyword evidence="1" id="KW-0175">Coiled coil</keyword>
<feature type="compositionally biased region" description="Polar residues" evidence="2">
    <location>
        <begin position="167"/>
        <end position="179"/>
    </location>
</feature>
<dbReference type="OrthoDB" id="3553523at2759"/>
<reference evidence="3" key="1">
    <citation type="submission" date="2019-07" db="EMBL/GenBank/DDBJ databases">
        <title>Hyphodiscus hymeniophilus genome sequencing and assembly.</title>
        <authorList>
            <person name="Kramer G."/>
            <person name="Nodwell J."/>
        </authorList>
    </citation>
    <scope>NUCLEOTIDE SEQUENCE</scope>
    <source>
        <strain evidence="3">ATCC 34498</strain>
    </source>
</reference>
<evidence type="ECO:0000313" key="3">
    <source>
        <dbReference type="EMBL" id="KAG0644906.1"/>
    </source>
</evidence>
<evidence type="ECO:0000256" key="2">
    <source>
        <dbReference type="SAM" id="MobiDB-lite"/>
    </source>
</evidence>
<feature type="compositionally biased region" description="Polar residues" evidence="2">
    <location>
        <begin position="223"/>
        <end position="232"/>
    </location>
</feature>
<organism evidence="3 4">
    <name type="scientific">Hyphodiscus hymeniophilus</name>
    <dbReference type="NCBI Taxonomy" id="353542"/>
    <lineage>
        <taxon>Eukaryota</taxon>
        <taxon>Fungi</taxon>
        <taxon>Dikarya</taxon>
        <taxon>Ascomycota</taxon>
        <taxon>Pezizomycotina</taxon>
        <taxon>Leotiomycetes</taxon>
        <taxon>Helotiales</taxon>
        <taxon>Hyphodiscaceae</taxon>
        <taxon>Hyphodiscus</taxon>
    </lineage>
</organism>
<name>A0A9P6SJU7_9HELO</name>
<protein>
    <submittedName>
        <fullName evidence="3">Uncharacterized protein</fullName>
    </submittedName>
</protein>
<evidence type="ECO:0000256" key="1">
    <source>
        <dbReference type="SAM" id="Coils"/>
    </source>
</evidence>